<accession>B4FA38</accession>
<dbReference type="HOGENOM" id="CLU_2007244_0_0_1"/>
<dbReference type="EMBL" id="BT033976">
    <property type="protein sequence ID" value="ACF78981.1"/>
    <property type="molecule type" value="mRNA"/>
</dbReference>
<organism evidence="1">
    <name type="scientific">Zea mays</name>
    <name type="common">Maize</name>
    <dbReference type="NCBI Taxonomy" id="4577"/>
    <lineage>
        <taxon>Eukaryota</taxon>
        <taxon>Viridiplantae</taxon>
        <taxon>Streptophyta</taxon>
        <taxon>Embryophyta</taxon>
        <taxon>Tracheophyta</taxon>
        <taxon>Spermatophyta</taxon>
        <taxon>Magnoliopsida</taxon>
        <taxon>Liliopsida</taxon>
        <taxon>Poales</taxon>
        <taxon>Poaceae</taxon>
        <taxon>PACMAD clade</taxon>
        <taxon>Panicoideae</taxon>
        <taxon>Andropogonodae</taxon>
        <taxon>Andropogoneae</taxon>
        <taxon>Tripsacinae</taxon>
        <taxon>Zea</taxon>
    </lineage>
</organism>
<proteinExistence type="evidence at transcript level"/>
<reference evidence="1" key="1">
    <citation type="journal article" date="2009" name="PLoS Genet.">
        <title>Sequencing, mapping, and analysis of 27,455 maize full-length cDNAs.</title>
        <authorList>
            <person name="Soderlund C."/>
            <person name="Descour A."/>
            <person name="Kudrna D."/>
            <person name="Bomhoff M."/>
            <person name="Boyd L."/>
            <person name="Currie J."/>
            <person name="Angelova A."/>
            <person name="Collura K."/>
            <person name="Wissotski M."/>
            <person name="Ashley E."/>
            <person name="Morrow D."/>
            <person name="Fernandes J."/>
            <person name="Walbot V."/>
            <person name="Yu Y."/>
        </authorList>
    </citation>
    <scope>NUCLEOTIDE SEQUENCE</scope>
    <source>
        <strain evidence="1">B73</strain>
    </source>
</reference>
<sequence length="124" mass="13904">MASPSRLCSFPACVVISQLLNTCSVVSVRSASNSSASPPRPTLVVRRQPARAWPWRCCGVGTSCASRQLSWPRSSPRHRIRPTATLLYFSRRCSPSPFSVRAIKFTWTRSRRRSACRQEIPRIG</sequence>
<protein>
    <submittedName>
        <fullName evidence="1">Uncharacterized protein</fullName>
    </submittedName>
</protein>
<dbReference type="AlphaFoldDB" id="B4FA38"/>
<name>B4FA38_MAIZE</name>
<evidence type="ECO:0000313" key="1">
    <source>
        <dbReference type="EMBL" id="ACF78981.1"/>
    </source>
</evidence>